<organism evidence="5 7">
    <name type="scientific">Alcaligenes faecalis</name>
    <dbReference type="NCBI Taxonomy" id="511"/>
    <lineage>
        <taxon>Bacteria</taxon>
        <taxon>Pseudomonadati</taxon>
        <taxon>Pseudomonadota</taxon>
        <taxon>Betaproteobacteria</taxon>
        <taxon>Burkholderiales</taxon>
        <taxon>Alcaligenaceae</taxon>
        <taxon>Alcaligenes</taxon>
    </lineage>
</organism>
<reference evidence="6 8" key="3">
    <citation type="submission" date="2022-05" db="EMBL/GenBank/DDBJ databases">
        <title>Complete sequence of strain NY11312.</title>
        <authorList>
            <person name="Zhou D."/>
        </authorList>
    </citation>
    <scope>NUCLEOTIDE SEQUENCE [LARGE SCALE GENOMIC DNA]</scope>
    <source>
        <strain evidence="6 8">NY11312</strain>
    </source>
</reference>
<dbReference type="RefSeq" id="WP_026483814.1">
    <property type="nucleotide sequence ID" value="NZ_CAXOJJ010000015.1"/>
</dbReference>
<dbReference type="EMBL" id="CP096916">
    <property type="protein sequence ID" value="WBM38441.1"/>
    <property type="molecule type" value="Genomic_DNA"/>
</dbReference>
<dbReference type="Proteomes" id="UP001211866">
    <property type="component" value="Chromosome"/>
</dbReference>
<dbReference type="AlphaFoldDB" id="A0A2U2BFP6"/>
<evidence type="ECO:0000313" key="7">
    <source>
        <dbReference type="Proteomes" id="UP000245216"/>
    </source>
</evidence>
<evidence type="ECO:0000313" key="6">
    <source>
        <dbReference type="EMBL" id="WBM38441.1"/>
    </source>
</evidence>
<name>A0A2U2BFP6_ALCFA</name>
<evidence type="ECO:0000256" key="1">
    <source>
        <dbReference type="ARBA" id="ARBA00023015"/>
    </source>
</evidence>
<dbReference type="InterPro" id="IPR000524">
    <property type="entry name" value="Tscrpt_reg_HTH_GntR"/>
</dbReference>
<dbReference type="InterPro" id="IPR008920">
    <property type="entry name" value="TF_FadR/GntR_C"/>
</dbReference>
<dbReference type="EMBL" id="QEXO01000005">
    <property type="protein sequence ID" value="PWE12838.1"/>
    <property type="molecule type" value="Genomic_DNA"/>
</dbReference>
<dbReference type="Proteomes" id="UP000245216">
    <property type="component" value="Unassembled WGS sequence"/>
</dbReference>
<dbReference type="PROSITE" id="PS50949">
    <property type="entry name" value="HTH_GNTR"/>
    <property type="match status" value="1"/>
</dbReference>
<gene>
    <name evidence="5" type="ORF">DF183_18940</name>
    <name evidence="6" type="ORF">M2J83_00980</name>
</gene>
<accession>A0A2U2BFP6</accession>
<dbReference type="SUPFAM" id="SSF46785">
    <property type="entry name" value="Winged helix' DNA-binding domain"/>
    <property type="match status" value="1"/>
</dbReference>
<dbReference type="InterPro" id="IPR036388">
    <property type="entry name" value="WH-like_DNA-bd_sf"/>
</dbReference>
<dbReference type="PANTHER" id="PTHR43537:SF24">
    <property type="entry name" value="GLUCONATE OPERON TRANSCRIPTIONAL REPRESSOR"/>
    <property type="match status" value="1"/>
</dbReference>
<evidence type="ECO:0000313" key="5">
    <source>
        <dbReference type="EMBL" id="PWE12838.1"/>
    </source>
</evidence>
<dbReference type="PANTHER" id="PTHR43537">
    <property type="entry name" value="TRANSCRIPTIONAL REGULATOR, GNTR FAMILY"/>
    <property type="match status" value="1"/>
</dbReference>
<feature type="domain" description="HTH gntR-type" evidence="4">
    <location>
        <begin position="11"/>
        <end position="77"/>
    </location>
</feature>
<evidence type="ECO:0000256" key="2">
    <source>
        <dbReference type="ARBA" id="ARBA00023125"/>
    </source>
</evidence>
<keyword evidence="3" id="KW-0804">Transcription</keyword>
<dbReference type="InterPro" id="IPR011711">
    <property type="entry name" value="GntR_C"/>
</dbReference>
<sequence>MAANPYKKREPNIREQVYGMLRQDIALGKIGFDVRLVDNEIAASLNVSRMPVREALLQLKNEGVLEGTSRGFVLRVYTAQDIEDIFSVRLLLEPPAAKLACMNQSRVGMLAMEQALSRIEATHQQGDPIDNIQANWAFRSAWISMVPNKQLVDTMARLHDQADQARIACLQDPQFRLETMQRAKAICQAFSERQEEQAAHLIMENLVICCSAYCLKQAELLA</sequence>
<keyword evidence="8" id="KW-1185">Reference proteome</keyword>
<keyword evidence="2" id="KW-0238">DNA-binding</keyword>
<evidence type="ECO:0000256" key="3">
    <source>
        <dbReference type="ARBA" id="ARBA00023163"/>
    </source>
</evidence>
<dbReference type="Gene3D" id="1.20.120.530">
    <property type="entry name" value="GntR ligand-binding domain-like"/>
    <property type="match status" value="1"/>
</dbReference>
<evidence type="ECO:0000259" key="4">
    <source>
        <dbReference type="PROSITE" id="PS50949"/>
    </source>
</evidence>
<dbReference type="InterPro" id="IPR036390">
    <property type="entry name" value="WH_DNA-bd_sf"/>
</dbReference>
<dbReference type="SMART" id="SM00345">
    <property type="entry name" value="HTH_GNTR"/>
    <property type="match status" value="1"/>
</dbReference>
<dbReference type="GO" id="GO:0003677">
    <property type="term" value="F:DNA binding"/>
    <property type="evidence" value="ECO:0007669"/>
    <property type="project" value="UniProtKB-KW"/>
</dbReference>
<dbReference type="GO" id="GO:0003700">
    <property type="term" value="F:DNA-binding transcription factor activity"/>
    <property type="evidence" value="ECO:0007669"/>
    <property type="project" value="InterPro"/>
</dbReference>
<protein>
    <submittedName>
        <fullName evidence="5">GntR family transcriptional regulator</fullName>
    </submittedName>
</protein>
<reference evidence="5 7" key="1">
    <citation type="submission" date="2018-05" db="EMBL/GenBank/DDBJ databases">
        <title>Genome Sequence of an Efficient Indole-Degrading Bacterium, Alcaligenes sp.YBY.</title>
        <authorList>
            <person name="Yang B."/>
        </authorList>
    </citation>
    <scope>NUCLEOTIDE SEQUENCE [LARGE SCALE GENOMIC DNA]</scope>
    <source>
        <strain evidence="5 7">YBY</strain>
    </source>
</reference>
<reference evidence="5 7" key="2">
    <citation type="submission" date="2018-05" db="EMBL/GenBank/DDBJ databases">
        <authorList>
            <person name="Lanie J.A."/>
            <person name="Ng W.-L."/>
            <person name="Kazmierczak K.M."/>
            <person name="Andrzejewski T.M."/>
            <person name="Davidsen T.M."/>
            <person name="Wayne K.J."/>
            <person name="Tettelin H."/>
            <person name="Glass J.I."/>
            <person name="Rusch D."/>
            <person name="Podicherti R."/>
            <person name="Tsui H.-C.T."/>
            <person name="Winkler M.E."/>
        </authorList>
    </citation>
    <scope>NUCLEOTIDE SEQUENCE [LARGE SCALE GENOMIC DNA]</scope>
    <source>
        <strain evidence="5 7">YBY</strain>
    </source>
</reference>
<dbReference type="SMART" id="SM00895">
    <property type="entry name" value="FCD"/>
    <property type="match status" value="1"/>
</dbReference>
<dbReference type="STRING" id="511.UZ73_09680"/>
<dbReference type="Pfam" id="PF00392">
    <property type="entry name" value="GntR"/>
    <property type="match status" value="1"/>
</dbReference>
<dbReference type="Pfam" id="PF07729">
    <property type="entry name" value="FCD"/>
    <property type="match status" value="1"/>
</dbReference>
<proteinExistence type="predicted"/>
<evidence type="ECO:0000313" key="8">
    <source>
        <dbReference type="Proteomes" id="UP001211866"/>
    </source>
</evidence>
<dbReference type="SUPFAM" id="SSF48008">
    <property type="entry name" value="GntR ligand-binding domain-like"/>
    <property type="match status" value="1"/>
</dbReference>
<keyword evidence="1" id="KW-0805">Transcription regulation</keyword>
<dbReference type="Gene3D" id="1.10.10.10">
    <property type="entry name" value="Winged helix-like DNA-binding domain superfamily/Winged helix DNA-binding domain"/>
    <property type="match status" value="1"/>
</dbReference>